<organism evidence="1 2">
    <name type="scientific">Entomophthora muscae</name>
    <dbReference type="NCBI Taxonomy" id="34485"/>
    <lineage>
        <taxon>Eukaryota</taxon>
        <taxon>Fungi</taxon>
        <taxon>Fungi incertae sedis</taxon>
        <taxon>Zoopagomycota</taxon>
        <taxon>Entomophthoromycotina</taxon>
        <taxon>Entomophthoromycetes</taxon>
        <taxon>Entomophthorales</taxon>
        <taxon>Entomophthoraceae</taxon>
        <taxon>Entomophthora</taxon>
    </lineage>
</organism>
<reference evidence="1" key="1">
    <citation type="submission" date="2022-04" db="EMBL/GenBank/DDBJ databases">
        <title>Genome of the entomopathogenic fungus Entomophthora muscae.</title>
        <authorList>
            <person name="Elya C."/>
            <person name="Lovett B.R."/>
            <person name="Lee E."/>
            <person name="Macias A.M."/>
            <person name="Hajek A.E."/>
            <person name="De Bivort B.L."/>
            <person name="Kasson M.T."/>
            <person name="De Fine Licht H.H."/>
            <person name="Stajich J.E."/>
        </authorList>
    </citation>
    <scope>NUCLEOTIDE SEQUENCE</scope>
    <source>
        <strain evidence="1">Berkeley</strain>
    </source>
</reference>
<keyword evidence="2" id="KW-1185">Reference proteome</keyword>
<name>A0ACC2SRN1_9FUNG</name>
<sequence length="52" mass="6009">MIPTTAETKAHNTHVLLDPASIDIQLMYMKIMARKPNIIEAQKLDKCRKLHH</sequence>
<comment type="caution">
    <text evidence="1">The sequence shown here is derived from an EMBL/GenBank/DDBJ whole genome shotgun (WGS) entry which is preliminary data.</text>
</comment>
<gene>
    <name evidence="1" type="ORF">DSO57_1024128</name>
</gene>
<dbReference type="Proteomes" id="UP001165960">
    <property type="component" value="Unassembled WGS sequence"/>
</dbReference>
<evidence type="ECO:0000313" key="2">
    <source>
        <dbReference type="Proteomes" id="UP001165960"/>
    </source>
</evidence>
<protein>
    <submittedName>
        <fullName evidence="1">Uncharacterized protein</fullName>
    </submittedName>
</protein>
<proteinExistence type="predicted"/>
<evidence type="ECO:0000313" key="1">
    <source>
        <dbReference type="EMBL" id="KAJ9065033.1"/>
    </source>
</evidence>
<accession>A0ACC2SRN1</accession>
<dbReference type="EMBL" id="QTSX02004389">
    <property type="protein sequence ID" value="KAJ9065033.1"/>
    <property type="molecule type" value="Genomic_DNA"/>
</dbReference>